<proteinExistence type="predicted"/>
<dbReference type="EMBL" id="CP017599">
    <property type="protein sequence ID" value="AOX01571.1"/>
    <property type="molecule type" value="Genomic_DNA"/>
</dbReference>
<protein>
    <submittedName>
        <fullName evidence="2">Uncharacterized protein</fullName>
    </submittedName>
</protein>
<dbReference type="STRING" id="1458985.BJP34_20905"/>
<sequence>MDGFEEFIGNLKICLNFSISPYEGLTKLVLREQGTGNREQGTGNREQGTGNREQGTGNRE</sequence>
<name>A0A1D8TVA3_9CYAN</name>
<evidence type="ECO:0000256" key="1">
    <source>
        <dbReference type="SAM" id="MobiDB-lite"/>
    </source>
</evidence>
<feature type="region of interest" description="Disordered" evidence="1">
    <location>
        <begin position="33"/>
        <end position="60"/>
    </location>
</feature>
<accession>A0A1D8TVA3</accession>
<reference evidence="3" key="1">
    <citation type="submission" date="2016-10" db="EMBL/GenBank/DDBJ databases">
        <title>Comparative genomics uncovers the prolific and rare metabolic potential of the cyanobacterial genus Moorea.</title>
        <authorList>
            <person name="Leao T."/>
            <person name="Castelao G."/>
            <person name="Korobeynikov A."/>
            <person name="Monroe E.A."/>
            <person name="Podell S."/>
            <person name="Glukhov E."/>
            <person name="Allen E."/>
            <person name="Gerwick W.H."/>
            <person name="Gerwick L."/>
        </authorList>
    </citation>
    <scope>NUCLEOTIDE SEQUENCE [LARGE SCALE GENOMIC DNA]</scope>
    <source>
        <strain evidence="3">PAL-8-15-08-1</strain>
    </source>
</reference>
<evidence type="ECO:0000313" key="2">
    <source>
        <dbReference type="EMBL" id="AOX01571.1"/>
    </source>
</evidence>
<dbReference type="AlphaFoldDB" id="A0A1D8TVA3"/>
<feature type="compositionally biased region" description="Polar residues" evidence="1">
    <location>
        <begin position="34"/>
        <end position="60"/>
    </location>
</feature>
<dbReference type="OrthoDB" id="9975186at2"/>
<organism evidence="2 3">
    <name type="scientific">Moorena producens PAL-8-15-08-1</name>
    <dbReference type="NCBI Taxonomy" id="1458985"/>
    <lineage>
        <taxon>Bacteria</taxon>
        <taxon>Bacillati</taxon>
        <taxon>Cyanobacteriota</taxon>
        <taxon>Cyanophyceae</taxon>
        <taxon>Coleofasciculales</taxon>
        <taxon>Coleofasciculaceae</taxon>
        <taxon>Moorena</taxon>
    </lineage>
</organism>
<evidence type="ECO:0000313" key="3">
    <source>
        <dbReference type="Proteomes" id="UP000177870"/>
    </source>
</evidence>
<dbReference type="KEGG" id="mpro:BJP34_20905"/>
<gene>
    <name evidence="2" type="ORF">BJP34_20905</name>
</gene>
<dbReference type="Proteomes" id="UP000177870">
    <property type="component" value="Chromosome"/>
</dbReference>